<reference evidence="8 9" key="1">
    <citation type="submission" date="2013-11" db="EMBL/GenBank/DDBJ databases">
        <title>Opisthorchis viverrini - life in the bile duct.</title>
        <authorList>
            <person name="Young N.D."/>
            <person name="Nagarajan N."/>
            <person name="Lin S.J."/>
            <person name="Korhonen P.K."/>
            <person name="Jex A.R."/>
            <person name="Hall R.S."/>
            <person name="Safavi-Hemami H."/>
            <person name="Kaewkong W."/>
            <person name="Bertrand D."/>
            <person name="Gao S."/>
            <person name="Seet Q."/>
            <person name="Wongkham S."/>
            <person name="Teh B.T."/>
            <person name="Wongkham C."/>
            <person name="Intapan P.M."/>
            <person name="Maleewong W."/>
            <person name="Yang X."/>
            <person name="Hu M."/>
            <person name="Wang Z."/>
            <person name="Hofmann A."/>
            <person name="Sternberg P.W."/>
            <person name="Tan P."/>
            <person name="Wang J."/>
            <person name="Gasser R.B."/>
        </authorList>
    </citation>
    <scope>NUCLEOTIDE SEQUENCE [LARGE SCALE GENOMIC DNA]</scope>
</reference>
<protein>
    <recommendedName>
        <fullName evidence="7">Reverse transcriptase RNase H-like domain-containing protein</fullName>
    </recommendedName>
</protein>
<dbReference type="GO" id="GO:0003964">
    <property type="term" value="F:RNA-directed DNA polymerase activity"/>
    <property type="evidence" value="ECO:0007669"/>
    <property type="project" value="UniProtKB-KW"/>
</dbReference>
<sequence>MIRNGIFPAFRWQGGVYVDQKFMAILEQCGRPVICISRRLSKAGRGYSQIQREALAVYWAVKRLQNT</sequence>
<accession>A0A075A0D8</accession>
<keyword evidence="5" id="KW-0378">Hydrolase</keyword>
<keyword evidence="3" id="KW-0540">Nuclease</keyword>
<feature type="domain" description="Reverse transcriptase RNase H-like" evidence="7">
    <location>
        <begin position="23"/>
        <end position="65"/>
    </location>
</feature>
<keyword evidence="1" id="KW-0808">Transferase</keyword>
<gene>
    <name evidence="8" type="ORF">T265_02069</name>
</gene>
<dbReference type="KEGG" id="ovi:T265_02069"/>
<evidence type="ECO:0000256" key="5">
    <source>
        <dbReference type="ARBA" id="ARBA00022801"/>
    </source>
</evidence>
<evidence type="ECO:0000259" key="7">
    <source>
        <dbReference type="Pfam" id="PF17917"/>
    </source>
</evidence>
<dbReference type="Proteomes" id="UP000054324">
    <property type="component" value="Unassembled WGS sequence"/>
</dbReference>
<dbReference type="Pfam" id="PF17917">
    <property type="entry name" value="RT_RNaseH"/>
    <property type="match status" value="1"/>
</dbReference>
<dbReference type="EMBL" id="KL596642">
    <property type="protein sequence ID" value="KER31697.1"/>
    <property type="molecule type" value="Genomic_DNA"/>
</dbReference>
<dbReference type="GeneID" id="20316257"/>
<keyword evidence="2" id="KW-0548">Nucleotidyltransferase</keyword>
<evidence type="ECO:0000256" key="4">
    <source>
        <dbReference type="ARBA" id="ARBA00022759"/>
    </source>
</evidence>
<dbReference type="CTD" id="20316257"/>
<evidence type="ECO:0000256" key="3">
    <source>
        <dbReference type="ARBA" id="ARBA00022722"/>
    </source>
</evidence>
<evidence type="ECO:0000313" key="9">
    <source>
        <dbReference type="Proteomes" id="UP000054324"/>
    </source>
</evidence>
<dbReference type="RefSeq" id="XP_009164492.1">
    <property type="nucleotide sequence ID" value="XM_009166228.1"/>
</dbReference>
<dbReference type="InterPro" id="IPR041373">
    <property type="entry name" value="RT_RNaseH"/>
</dbReference>
<proteinExistence type="predicted"/>
<dbReference type="OrthoDB" id="6103187at2759"/>
<dbReference type="InterPro" id="IPR043502">
    <property type="entry name" value="DNA/RNA_pol_sf"/>
</dbReference>
<dbReference type="GO" id="GO:0016787">
    <property type="term" value="F:hydrolase activity"/>
    <property type="evidence" value="ECO:0007669"/>
    <property type="project" value="UniProtKB-KW"/>
</dbReference>
<name>A0A075A0D8_OPIVI</name>
<evidence type="ECO:0000313" key="8">
    <source>
        <dbReference type="EMBL" id="KER31697.1"/>
    </source>
</evidence>
<evidence type="ECO:0000256" key="1">
    <source>
        <dbReference type="ARBA" id="ARBA00022679"/>
    </source>
</evidence>
<dbReference type="GO" id="GO:0004519">
    <property type="term" value="F:endonuclease activity"/>
    <property type="evidence" value="ECO:0007669"/>
    <property type="project" value="UniProtKB-KW"/>
</dbReference>
<dbReference type="SUPFAM" id="SSF56672">
    <property type="entry name" value="DNA/RNA polymerases"/>
    <property type="match status" value="1"/>
</dbReference>
<evidence type="ECO:0000256" key="6">
    <source>
        <dbReference type="ARBA" id="ARBA00022918"/>
    </source>
</evidence>
<evidence type="ECO:0000256" key="2">
    <source>
        <dbReference type="ARBA" id="ARBA00022695"/>
    </source>
</evidence>
<organism evidence="8 9">
    <name type="scientific">Opisthorchis viverrini</name>
    <name type="common">Southeast Asian liver fluke</name>
    <dbReference type="NCBI Taxonomy" id="6198"/>
    <lineage>
        <taxon>Eukaryota</taxon>
        <taxon>Metazoa</taxon>
        <taxon>Spiralia</taxon>
        <taxon>Lophotrochozoa</taxon>
        <taxon>Platyhelminthes</taxon>
        <taxon>Trematoda</taxon>
        <taxon>Digenea</taxon>
        <taxon>Opisthorchiida</taxon>
        <taxon>Opisthorchiata</taxon>
        <taxon>Opisthorchiidae</taxon>
        <taxon>Opisthorchis</taxon>
    </lineage>
</organism>
<keyword evidence="9" id="KW-1185">Reference proteome</keyword>
<dbReference type="AlphaFoldDB" id="A0A075A0D8"/>
<keyword evidence="4" id="KW-0255">Endonuclease</keyword>
<keyword evidence="6" id="KW-0695">RNA-directed DNA polymerase</keyword>